<sequence>MNLISFFRSTFILICLLAFQQKVAAQWYNTNPGHGGQLQHVICDPNIDGKMYLCSDMEGYYVSHDYGQKWIYVPSAPFNNVFNIAVAPSNSNTLLMGSTYGVALSKDDGENWEVLDEAIGYPVQAMAIDPSNENNMYFAPSWLEDEVRDFSATGVREVFSTVDGGATWHKTNFEVGSGKRNVLTISVHPSNGEVLLAAQTGLYLSNDNGNSWTKQTAPNNTGDCMGATITEDGQWVYSLFIRNDGNSGLYVKKYNESDWTELDANGLMQQKDQTHWRPMISGKSTATQHYVMMGTFYRGGNNEENALLEGTFSISGDVVAGTISEVFKYPGMDIKEIGWNAYQGVSRTYSYYPASWTNHSYTRGAFIMSQQSAYVGDVTDEGTWDCVTSTYVKTLNGRRFFRTNGTASTYNWDMTGYKNYVVQGMADNGLVESYDGGETWNQPSIVFQGNWNSDALETIIKDGEDPLILAATANGFGGATDKWDGRLLMKRLTNLDGPSSNFSVLIDGNTQARRGLEDQNRISSIHSDPLMPERVYVSTIGGAYVTDDIFELIKGNSAYYFRKISNGAAQSQGRRIISDPNDSDVVYLRCGNGTFRGDRQPSGDYVWTKLLINNSDAGLEGQWGSNGDLTTWADGETSYLLVTKGNSSNEDYELWLSADKGANFTKVVDRATALQFRNPEWLDTFNKKTGFGGLVGQNDEFYFTFHSREHGEGITRGISFLKAKIGNTLDDITLEDLTGDYNGNYIEFPVARRGKIWKDDNEKQHLYIATMGTGMWKLALQKPEAPVGVIKVDQDKAQIPATIQFDASESMPFEGRSIEKYEWDFGNGATAEGTTVNYTYEEEGVYSVTLVVTDNLGDQGRTTKRIEAIDLQVRSVIKSTHTTGFSPLYIGLDGTDSKSTESEIVAYRWMLNGQVVAETEKYNPYHPDAGTYKYILEVENANGEMAKDTLDLEVLQFTGESSGYKRLMREDMEGFSIIDPNDNGQMWGGLPRHAEFADDNTARIHFGPNWGVHASAGYEQASGLYSAFIQNDEVFSLQGFDISGHDHVKISLGMMKFSVVDGNAVANEDNGESLKAEWSTNGNEWNEINLANKFTYNNEENGIWYWVELDEQFPSVENLRLRFTRIEDANSLNTLWRIDDIYFGVPTGVTMDAPTVNITTSKTSVDRNEMVTLSAEVFGTASKIEWDFGNDMDIAFGLGPHEISYEELGKYDVKIRAINHMGDRQETVTIRVSDQFHDITGEVHPSKEEVFMNENVVLVLDHNGEVFKYEWDFGEGAVAETTEGEGPHVVKYSTSGMKSISVKVTTRSGQVFTIANDDVLMVKESDITSSDDLLKPQVVIYPNPASETIQLKGVIDGSLEIINLQGQLMQESSFKQNETINLELPKGIYFVRVYQNASLIHRQKLIIK</sequence>
<dbReference type="PANTHER" id="PTHR46730">
    <property type="entry name" value="POLYCYSTIN-1"/>
    <property type="match status" value="1"/>
</dbReference>
<keyword evidence="5" id="KW-0472">Membrane</keyword>
<dbReference type="InterPro" id="IPR026444">
    <property type="entry name" value="Secre_tail"/>
</dbReference>
<comment type="subcellular location">
    <subcellularLocation>
        <location evidence="1">Membrane</location>
        <topology evidence="1">Multi-pass membrane protein</topology>
    </subcellularLocation>
</comment>
<dbReference type="SMART" id="SM00089">
    <property type="entry name" value="PKD"/>
    <property type="match status" value="3"/>
</dbReference>
<dbReference type="GO" id="GO:0005886">
    <property type="term" value="C:plasma membrane"/>
    <property type="evidence" value="ECO:0007669"/>
    <property type="project" value="TreeGrafter"/>
</dbReference>
<dbReference type="InterPro" id="IPR013783">
    <property type="entry name" value="Ig-like_fold"/>
</dbReference>
<dbReference type="InterPro" id="IPR015943">
    <property type="entry name" value="WD40/YVTN_repeat-like_dom_sf"/>
</dbReference>
<name>A0AAX1NBE1_9BACT</name>
<dbReference type="GO" id="GO:0006816">
    <property type="term" value="P:calcium ion transport"/>
    <property type="evidence" value="ECO:0007669"/>
    <property type="project" value="TreeGrafter"/>
</dbReference>
<reference evidence="8 9" key="1">
    <citation type="submission" date="2021-05" db="EMBL/GenBank/DDBJ databases">
        <title>Comparative genomic studies on the polysaccharide-degrading batcterial strains of the Flammeovirga genus.</title>
        <authorList>
            <person name="Zewei F."/>
            <person name="Zheng Z."/>
            <person name="Yu L."/>
            <person name="Ruyue G."/>
            <person name="Yanhong M."/>
            <person name="Yuanyuan C."/>
            <person name="Jingyan G."/>
            <person name="Wenjun H."/>
        </authorList>
    </citation>
    <scope>NUCLEOTIDE SEQUENCE [LARGE SCALE GENOMIC DNA]</scope>
    <source>
        <strain evidence="8 9">NBRC:100898</strain>
    </source>
</reference>
<dbReference type="RefSeq" id="WP_169662454.1">
    <property type="nucleotide sequence ID" value="NZ_CP076133.1"/>
</dbReference>
<protein>
    <submittedName>
        <fullName evidence="8">PKD domain-containing protein</fullName>
    </submittedName>
</protein>
<dbReference type="GO" id="GO:0005261">
    <property type="term" value="F:monoatomic cation channel activity"/>
    <property type="evidence" value="ECO:0007669"/>
    <property type="project" value="TreeGrafter"/>
</dbReference>
<evidence type="ECO:0000256" key="3">
    <source>
        <dbReference type="ARBA" id="ARBA00022737"/>
    </source>
</evidence>
<dbReference type="CDD" id="cd00146">
    <property type="entry name" value="PKD"/>
    <property type="match status" value="1"/>
</dbReference>
<dbReference type="InterPro" id="IPR031778">
    <property type="entry name" value="Sortilin_N"/>
</dbReference>
<dbReference type="Pfam" id="PF15902">
    <property type="entry name" value="Sortilin-Vps10"/>
    <property type="match status" value="1"/>
</dbReference>
<keyword evidence="6" id="KW-0732">Signal</keyword>
<dbReference type="SUPFAM" id="SSF49299">
    <property type="entry name" value="PKD domain"/>
    <property type="match status" value="3"/>
</dbReference>
<dbReference type="KEGG" id="fya:KMW28_20700"/>
<dbReference type="PROSITE" id="PS50093">
    <property type="entry name" value="PKD"/>
    <property type="match status" value="2"/>
</dbReference>
<evidence type="ECO:0000256" key="5">
    <source>
        <dbReference type="ARBA" id="ARBA00023136"/>
    </source>
</evidence>
<gene>
    <name evidence="8" type="ORF">KMW28_20700</name>
</gene>
<feature type="signal peptide" evidence="6">
    <location>
        <begin position="1"/>
        <end position="24"/>
    </location>
</feature>
<accession>A0AAX1NBE1</accession>
<evidence type="ECO:0000256" key="1">
    <source>
        <dbReference type="ARBA" id="ARBA00004141"/>
    </source>
</evidence>
<dbReference type="Pfam" id="PF00801">
    <property type="entry name" value="PKD"/>
    <property type="match status" value="1"/>
</dbReference>
<proteinExistence type="predicted"/>
<dbReference type="SUPFAM" id="SSF110296">
    <property type="entry name" value="Oligoxyloglucan reducing end-specific cellobiohydrolase"/>
    <property type="match status" value="2"/>
</dbReference>
<dbReference type="NCBIfam" id="TIGR04183">
    <property type="entry name" value="Por_Secre_tail"/>
    <property type="match status" value="1"/>
</dbReference>
<feature type="chain" id="PRO_5043970839" evidence="6">
    <location>
        <begin position="25"/>
        <end position="1408"/>
    </location>
</feature>
<feature type="domain" description="PKD" evidence="7">
    <location>
        <begin position="821"/>
        <end position="857"/>
    </location>
</feature>
<evidence type="ECO:0000259" key="7">
    <source>
        <dbReference type="PROSITE" id="PS50093"/>
    </source>
</evidence>
<keyword evidence="4" id="KW-1133">Transmembrane helix</keyword>
<dbReference type="InterPro" id="IPR000601">
    <property type="entry name" value="PKD_dom"/>
</dbReference>
<dbReference type="Gene3D" id="2.130.10.10">
    <property type="entry name" value="YVTN repeat-like/Quinoprotein amine dehydrogenase"/>
    <property type="match status" value="3"/>
</dbReference>
<keyword evidence="9" id="KW-1185">Reference proteome</keyword>
<dbReference type="Proteomes" id="UP000678679">
    <property type="component" value="Chromosome 2"/>
</dbReference>
<dbReference type="Gene3D" id="2.60.40.10">
    <property type="entry name" value="Immunoglobulins"/>
    <property type="match status" value="3"/>
</dbReference>
<evidence type="ECO:0000256" key="2">
    <source>
        <dbReference type="ARBA" id="ARBA00022692"/>
    </source>
</evidence>
<dbReference type="InterPro" id="IPR022409">
    <property type="entry name" value="PKD/Chitinase_dom"/>
</dbReference>
<organism evidence="8 9">
    <name type="scientific">Flammeovirga yaeyamensis</name>
    <dbReference type="NCBI Taxonomy" id="367791"/>
    <lineage>
        <taxon>Bacteria</taxon>
        <taxon>Pseudomonadati</taxon>
        <taxon>Bacteroidota</taxon>
        <taxon>Cytophagia</taxon>
        <taxon>Cytophagales</taxon>
        <taxon>Flammeovirgaceae</taxon>
        <taxon>Flammeovirga</taxon>
    </lineage>
</organism>
<evidence type="ECO:0000313" key="8">
    <source>
        <dbReference type="EMBL" id="QWG04846.1"/>
    </source>
</evidence>
<evidence type="ECO:0000256" key="4">
    <source>
        <dbReference type="ARBA" id="ARBA00022989"/>
    </source>
</evidence>
<dbReference type="Pfam" id="PF18911">
    <property type="entry name" value="PKD_4"/>
    <property type="match status" value="1"/>
</dbReference>
<keyword evidence="2" id="KW-0812">Transmembrane</keyword>
<feature type="domain" description="PKD" evidence="7">
    <location>
        <begin position="1253"/>
        <end position="1313"/>
    </location>
</feature>
<evidence type="ECO:0000256" key="6">
    <source>
        <dbReference type="SAM" id="SignalP"/>
    </source>
</evidence>
<dbReference type="Pfam" id="PF18962">
    <property type="entry name" value="Por_Secre_tail"/>
    <property type="match status" value="1"/>
</dbReference>
<evidence type="ECO:0000313" key="9">
    <source>
        <dbReference type="Proteomes" id="UP000678679"/>
    </source>
</evidence>
<dbReference type="PANTHER" id="PTHR46730:SF4">
    <property type="entry name" value="POLYCYSTIC KIDNEY DISEASE PROTEIN 1-LIKE 1"/>
    <property type="match status" value="1"/>
</dbReference>
<dbReference type="EMBL" id="CP076133">
    <property type="protein sequence ID" value="QWG04846.1"/>
    <property type="molecule type" value="Genomic_DNA"/>
</dbReference>
<dbReference type="CDD" id="cd15482">
    <property type="entry name" value="Sialidase_non-viral"/>
    <property type="match status" value="1"/>
</dbReference>
<dbReference type="InterPro" id="IPR035986">
    <property type="entry name" value="PKD_dom_sf"/>
</dbReference>
<keyword evidence="3" id="KW-0677">Repeat</keyword>